<evidence type="ECO:0000259" key="1">
    <source>
        <dbReference type="PROSITE" id="PS51184"/>
    </source>
</evidence>
<dbReference type="Proteomes" id="UP000662572">
    <property type="component" value="Unassembled WGS sequence"/>
</dbReference>
<evidence type="ECO:0000313" key="2">
    <source>
        <dbReference type="EMBL" id="GGZ43397.1"/>
    </source>
</evidence>
<accession>A0A918QGP6</accession>
<proteinExistence type="predicted"/>
<dbReference type="InterPro" id="IPR014710">
    <property type="entry name" value="RmlC-like_jellyroll"/>
</dbReference>
<dbReference type="PROSITE" id="PS51184">
    <property type="entry name" value="JMJC"/>
    <property type="match status" value="1"/>
</dbReference>
<dbReference type="Gene3D" id="2.60.120.10">
    <property type="entry name" value="Jelly Rolls"/>
    <property type="match status" value="1"/>
</dbReference>
<keyword evidence="3" id="KW-1185">Reference proteome</keyword>
<protein>
    <submittedName>
        <fullName evidence="2">Acetyltransferase</fullName>
    </submittedName>
</protein>
<dbReference type="AlphaFoldDB" id="A0A918QGP6"/>
<dbReference type="SUPFAM" id="SSF51197">
    <property type="entry name" value="Clavaminate synthase-like"/>
    <property type="match status" value="1"/>
</dbReference>
<dbReference type="EMBL" id="BMZB01000006">
    <property type="protein sequence ID" value="GGZ43397.1"/>
    <property type="molecule type" value="Genomic_DNA"/>
</dbReference>
<feature type="domain" description="JmjC" evidence="1">
    <location>
        <begin position="119"/>
        <end position="283"/>
    </location>
</feature>
<dbReference type="PANTHER" id="PTHR12461">
    <property type="entry name" value="HYPOXIA-INDUCIBLE FACTOR 1 ALPHA INHIBITOR-RELATED"/>
    <property type="match status" value="1"/>
</dbReference>
<dbReference type="SMART" id="SM00558">
    <property type="entry name" value="JmjC"/>
    <property type="match status" value="1"/>
</dbReference>
<dbReference type="InterPro" id="IPR041667">
    <property type="entry name" value="Cupin_8"/>
</dbReference>
<dbReference type="PANTHER" id="PTHR12461:SF105">
    <property type="entry name" value="HYPOXIA-INDUCIBLE FACTOR 1-ALPHA INHIBITOR"/>
    <property type="match status" value="1"/>
</dbReference>
<dbReference type="Pfam" id="PF13621">
    <property type="entry name" value="Cupin_8"/>
    <property type="match status" value="1"/>
</dbReference>
<dbReference type="RefSeq" id="WP_189488610.1">
    <property type="nucleotide sequence ID" value="NZ_BMZB01000006.1"/>
</dbReference>
<comment type="caution">
    <text evidence="2">The sequence shown here is derived from an EMBL/GenBank/DDBJ whole genome shotgun (WGS) entry which is preliminary data.</text>
</comment>
<organism evidence="2 3">
    <name type="scientific">Asticcacaulis endophyticus</name>
    <dbReference type="NCBI Taxonomy" id="1395890"/>
    <lineage>
        <taxon>Bacteria</taxon>
        <taxon>Pseudomonadati</taxon>
        <taxon>Pseudomonadota</taxon>
        <taxon>Alphaproteobacteria</taxon>
        <taxon>Caulobacterales</taxon>
        <taxon>Caulobacteraceae</taxon>
        <taxon>Asticcacaulis</taxon>
    </lineage>
</organism>
<reference evidence="2" key="1">
    <citation type="journal article" date="2014" name="Int. J. Syst. Evol. Microbiol.">
        <title>Complete genome sequence of Corynebacterium casei LMG S-19264T (=DSM 44701T), isolated from a smear-ripened cheese.</title>
        <authorList>
            <consortium name="US DOE Joint Genome Institute (JGI-PGF)"/>
            <person name="Walter F."/>
            <person name="Albersmeier A."/>
            <person name="Kalinowski J."/>
            <person name="Ruckert C."/>
        </authorList>
    </citation>
    <scope>NUCLEOTIDE SEQUENCE</scope>
    <source>
        <strain evidence="2">KCTC 32296</strain>
    </source>
</reference>
<dbReference type="InterPro" id="IPR003347">
    <property type="entry name" value="JmjC_dom"/>
</dbReference>
<sequence>MADSRAPTTQPLILDGIAPGDIPYDDLMAGQRPVILKGLARDWPLVKAGLNSHKAAMDDLLRYYQGRPVTAYTAAPGIGGRFFYNDDVTAMNFKGERVALNDFLARIHDHINDPTAPAFYIGSTDLGLYLPGLRDDNDLILNHDMFEANPPLASIWIGNRTIATCHFDMSHNLAVCVAGKRRFTLFPPDQVHNLYPGPLEPTPGGQVVSMVDFRNPDYERFPRFREALAQAQVADLEPGDVLFYPALWWHHVEALEPFNILINYWWNTSPTFMDTPWTTLLHGMLSLRDRPDPEKAAWRELFDYYIFGPAEVPAAHLPEAARGPLAPLDNLTARRLRAQILQKLNR</sequence>
<name>A0A918QGP6_9CAUL</name>
<reference evidence="2" key="2">
    <citation type="submission" date="2020-09" db="EMBL/GenBank/DDBJ databases">
        <authorList>
            <person name="Sun Q."/>
            <person name="Kim S."/>
        </authorList>
    </citation>
    <scope>NUCLEOTIDE SEQUENCE</scope>
    <source>
        <strain evidence="2">KCTC 32296</strain>
    </source>
</reference>
<gene>
    <name evidence="2" type="ORF">GCM10011273_32780</name>
</gene>
<evidence type="ECO:0000313" key="3">
    <source>
        <dbReference type="Proteomes" id="UP000662572"/>
    </source>
</evidence>